<gene>
    <name evidence="2" type="ORF">TNCV_2566981</name>
</gene>
<evidence type="ECO:0000313" key="2">
    <source>
        <dbReference type="EMBL" id="GFY36736.1"/>
    </source>
</evidence>
<feature type="region of interest" description="Disordered" evidence="1">
    <location>
        <begin position="1"/>
        <end position="50"/>
    </location>
</feature>
<accession>A0A8X7BLS8</accession>
<dbReference type="Proteomes" id="UP000887159">
    <property type="component" value="Unassembled WGS sequence"/>
</dbReference>
<keyword evidence="3" id="KW-1185">Reference proteome</keyword>
<reference evidence="2" key="1">
    <citation type="submission" date="2020-08" db="EMBL/GenBank/DDBJ databases">
        <title>Multicomponent nature underlies the extraordinary mechanical properties of spider dragline silk.</title>
        <authorList>
            <person name="Kono N."/>
            <person name="Nakamura H."/>
            <person name="Mori M."/>
            <person name="Yoshida Y."/>
            <person name="Ohtoshi R."/>
            <person name="Malay A.D."/>
            <person name="Moran D.A.P."/>
            <person name="Tomita M."/>
            <person name="Numata K."/>
            <person name="Arakawa K."/>
        </authorList>
    </citation>
    <scope>NUCLEOTIDE SEQUENCE</scope>
</reference>
<dbReference type="EMBL" id="BMAU01021438">
    <property type="protein sequence ID" value="GFY36736.1"/>
    <property type="molecule type" value="Genomic_DNA"/>
</dbReference>
<dbReference type="AlphaFoldDB" id="A0A8X7BLS8"/>
<protein>
    <submittedName>
        <fullName evidence="2">Uncharacterized protein</fullName>
    </submittedName>
</protein>
<name>A0A8X7BLS8_TRICX</name>
<evidence type="ECO:0000256" key="1">
    <source>
        <dbReference type="SAM" id="MobiDB-lite"/>
    </source>
</evidence>
<comment type="caution">
    <text evidence="2">The sequence shown here is derived from an EMBL/GenBank/DDBJ whole genome shotgun (WGS) entry which is preliminary data.</text>
</comment>
<feature type="compositionally biased region" description="Basic and acidic residues" evidence="1">
    <location>
        <begin position="1"/>
        <end position="11"/>
    </location>
</feature>
<evidence type="ECO:0000313" key="3">
    <source>
        <dbReference type="Proteomes" id="UP000887159"/>
    </source>
</evidence>
<sequence>MTHRSYNEMNDKNTGGHFRRNSLSRDGMLRTGKYTKVGQTGHRNHTRTHNRTDDEIVLGIIYKLTQLAYDLVLSRDEFRGPRSDFIRQVALVTTTTAYD</sequence>
<proteinExistence type="predicted"/>
<organism evidence="2 3">
    <name type="scientific">Trichonephila clavipes</name>
    <name type="common">Golden silk orbweaver</name>
    <name type="synonym">Nephila clavipes</name>
    <dbReference type="NCBI Taxonomy" id="2585209"/>
    <lineage>
        <taxon>Eukaryota</taxon>
        <taxon>Metazoa</taxon>
        <taxon>Ecdysozoa</taxon>
        <taxon>Arthropoda</taxon>
        <taxon>Chelicerata</taxon>
        <taxon>Arachnida</taxon>
        <taxon>Araneae</taxon>
        <taxon>Araneomorphae</taxon>
        <taxon>Entelegynae</taxon>
        <taxon>Araneoidea</taxon>
        <taxon>Nephilidae</taxon>
        <taxon>Trichonephila</taxon>
    </lineage>
</organism>